<dbReference type="RefSeq" id="WP_052244705.1">
    <property type="nucleotide sequence ID" value="NZ_JAHVJH010000013.1"/>
</dbReference>
<name>A0A0B3S3S0_9RHOB</name>
<dbReference type="SUPFAM" id="SSF53474">
    <property type="entry name" value="alpha/beta-Hydrolases"/>
    <property type="match status" value="1"/>
</dbReference>
<evidence type="ECO:0000313" key="2">
    <source>
        <dbReference type="EMBL" id="KHQ51336.1"/>
    </source>
</evidence>
<dbReference type="InterPro" id="IPR000073">
    <property type="entry name" value="AB_hydrolase_1"/>
</dbReference>
<dbReference type="Gene3D" id="3.40.50.1820">
    <property type="entry name" value="alpha/beta hydrolase"/>
    <property type="match status" value="1"/>
</dbReference>
<accession>A0A225QIY3</accession>
<organism evidence="2 3">
    <name type="scientific">Mameliella alba</name>
    <dbReference type="NCBI Taxonomy" id="561184"/>
    <lineage>
        <taxon>Bacteria</taxon>
        <taxon>Pseudomonadati</taxon>
        <taxon>Pseudomonadota</taxon>
        <taxon>Alphaproteobacteria</taxon>
        <taxon>Rhodobacterales</taxon>
        <taxon>Roseobacteraceae</taxon>
        <taxon>Mameliella</taxon>
    </lineage>
</organism>
<accession>A0A0B3S3S0</accession>
<dbReference type="Pfam" id="PF12697">
    <property type="entry name" value="Abhydrolase_6"/>
    <property type="match status" value="1"/>
</dbReference>
<dbReference type="Proteomes" id="UP000030960">
    <property type="component" value="Unassembled WGS sequence"/>
</dbReference>
<dbReference type="PATRIC" id="fig|1515334.3.peg.4150"/>
<dbReference type="InterPro" id="IPR029058">
    <property type="entry name" value="AB_hydrolase_fold"/>
</dbReference>
<proteinExistence type="predicted"/>
<dbReference type="PRINTS" id="PR00111">
    <property type="entry name" value="ABHYDROLASE"/>
</dbReference>
<keyword evidence="2" id="KW-0378">Hydrolase</keyword>
<gene>
    <name evidence="2" type="ORF">OA50_04117</name>
</gene>
<protein>
    <submittedName>
        <fullName evidence="2">3-oxoadipate enol-lactone hydrolase</fullName>
    </submittedName>
</protein>
<dbReference type="AlphaFoldDB" id="A0A0B3S3S0"/>
<dbReference type="PANTHER" id="PTHR43194:SF2">
    <property type="entry name" value="PEROXISOMAL MEMBRANE PROTEIN LPX1"/>
    <property type="match status" value="1"/>
</dbReference>
<sequence length="272" mass="28407">MTRNLTVPLPDGGQLNARIDGPDGAPWVVFSNSVMTDLSIWDAQATALADRYQVLRYDQRGHGASSLPDGPMSFDGYGADLTALLDHCGITRCVLVGLSMGVPTCLAAAKARPDRVAAFVIVDGVSRSAAGREAFWTERRETARADGMARIAAETAPRWLPDVAADAPLAQGMSAMIAATPVEGFAAATHALASYDQSAALASLTCPVLGLAGEKDGAMPDAIRAQFGALPDIRFDTTPGAGHVPNFQCPEAFNAALAPFLDAVAQDQQELP</sequence>
<comment type="caution">
    <text evidence="2">The sequence shown here is derived from an EMBL/GenBank/DDBJ whole genome shotgun (WGS) entry which is preliminary data.</text>
</comment>
<dbReference type="PANTHER" id="PTHR43194">
    <property type="entry name" value="HYDROLASE ALPHA/BETA FOLD FAMILY"/>
    <property type="match status" value="1"/>
</dbReference>
<dbReference type="OrthoDB" id="9793083at2"/>
<dbReference type="InterPro" id="IPR050228">
    <property type="entry name" value="Carboxylesterase_BioH"/>
</dbReference>
<reference evidence="2 3" key="1">
    <citation type="submission" date="2014-10" db="EMBL/GenBank/DDBJ databases">
        <title>Genome sequence of Ponticoccus sp. strain UMTAT08 isolated from clonal culture of toxic dinoflagellate Alexandrium tamiyavanichii.</title>
        <authorList>
            <person name="Gan H.Y."/>
            <person name="Muhd D.-D."/>
            <person name="Mohd Noor M.E."/>
            <person name="Yeong Y.S."/>
            <person name="Usup G."/>
        </authorList>
    </citation>
    <scope>NUCLEOTIDE SEQUENCE [LARGE SCALE GENOMIC DNA]</scope>
    <source>
        <strain evidence="2 3">UMTAT08</strain>
    </source>
</reference>
<keyword evidence="3" id="KW-1185">Reference proteome</keyword>
<dbReference type="STRING" id="561184.SAMN05216376_11345"/>
<evidence type="ECO:0000313" key="3">
    <source>
        <dbReference type="Proteomes" id="UP000030960"/>
    </source>
</evidence>
<evidence type="ECO:0000259" key="1">
    <source>
        <dbReference type="Pfam" id="PF12697"/>
    </source>
</evidence>
<dbReference type="EMBL" id="JSUQ01000018">
    <property type="protein sequence ID" value="KHQ51336.1"/>
    <property type="molecule type" value="Genomic_DNA"/>
</dbReference>
<dbReference type="GO" id="GO:0016787">
    <property type="term" value="F:hydrolase activity"/>
    <property type="evidence" value="ECO:0007669"/>
    <property type="project" value="UniProtKB-KW"/>
</dbReference>
<feature type="domain" description="AB hydrolase-1" evidence="1">
    <location>
        <begin position="40"/>
        <end position="256"/>
    </location>
</feature>